<dbReference type="Proteomes" id="UP000620262">
    <property type="component" value="Unassembled WGS sequence"/>
</dbReference>
<keyword evidence="1" id="KW-0472">Membrane</keyword>
<evidence type="ECO:0000256" key="1">
    <source>
        <dbReference type="SAM" id="Phobius"/>
    </source>
</evidence>
<proteinExistence type="predicted"/>
<gene>
    <name evidence="2" type="ORF">H4W29_003609</name>
</gene>
<keyword evidence="1" id="KW-1133">Transmembrane helix</keyword>
<comment type="caution">
    <text evidence="2">The sequence shown here is derived from an EMBL/GenBank/DDBJ whole genome shotgun (WGS) entry which is preliminary data.</text>
</comment>
<dbReference type="RefSeq" id="WP_192730131.1">
    <property type="nucleotide sequence ID" value="NZ_BAAAVL010000013.1"/>
</dbReference>
<reference evidence="2 3" key="1">
    <citation type="submission" date="2020-10" db="EMBL/GenBank/DDBJ databases">
        <title>Sequencing the genomes of 1000 actinobacteria strains.</title>
        <authorList>
            <person name="Klenk H.-P."/>
        </authorList>
    </citation>
    <scope>NUCLEOTIDE SEQUENCE [LARGE SCALE GENOMIC DNA]</scope>
    <source>
        <strain evidence="2 3">DSM 7307</strain>
    </source>
</reference>
<keyword evidence="3" id="KW-1185">Reference proteome</keyword>
<sequence length="58" mass="6367">MRPLNSLLIVYLGPPLMAAAFLLFTVSWLGDKPFDPGQDTVTAVRKGGRIGSQSEMFR</sequence>
<protein>
    <submittedName>
        <fullName evidence="2">Uncharacterized protein</fullName>
    </submittedName>
</protein>
<feature type="transmembrane region" description="Helical" evidence="1">
    <location>
        <begin position="7"/>
        <end position="29"/>
    </location>
</feature>
<name>A0ABR9ITB1_RHIVS</name>
<evidence type="ECO:0000313" key="2">
    <source>
        <dbReference type="EMBL" id="MBE1506428.1"/>
    </source>
</evidence>
<accession>A0ABR9ITB1</accession>
<keyword evidence="1" id="KW-0812">Transmembrane</keyword>
<organism evidence="2 3">
    <name type="scientific">Rhizobium viscosum</name>
    <name type="common">Arthrobacter viscosus</name>
    <dbReference type="NCBI Taxonomy" id="1673"/>
    <lineage>
        <taxon>Bacteria</taxon>
        <taxon>Pseudomonadati</taxon>
        <taxon>Pseudomonadota</taxon>
        <taxon>Alphaproteobacteria</taxon>
        <taxon>Hyphomicrobiales</taxon>
        <taxon>Rhizobiaceae</taxon>
        <taxon>Rhizobium/Agrobacterium group</taxon>
        <taxon>Rhizobium</taxon>
    </lineage>
</organism>
<evidence type="ECO:0000313" key="3">
    <source>
        <dbReference type="Proteomes" id="UP000620262"/>
    </source>
</evidence>
<dbReference type="EMBL" id="JADBEC010000001">
    <property type="protein sequence ID" value="MBE1506428.1"/>
    <property type="molecule type" value="Genomic_DNA"/>
</dbReference>